<dbReference type="AlphaFoldDB" id="A0ABD3NH57"/>
<proteinExistence type="predicted"/>
<keyword evidence="9" id="KW-1185">Reference proteome</keyword>
<feature type="transmembrane region" description="Helical" evidence="6">
    <location>
        <begin position="205"/>
        <end position="231"/>
    </location>
</feature>
<feature type="domain" description="ABC-2 type transporter transmembrane" evidence="7">
    <location>
        <begin position="159"/>
        <end position="374"/>
    </location>
</feature>
<name>A0ABD3NH57_9STRA</name>
<dbReference type="PANTHER" id="PTHR48041">
    <property type="entry name" value="ABC TRANSPORTER G FAMILY MEMBER 28"/>
    <property type="match status" value="1"/>
</dbReference>
<evidence type="ECO:0000313" key="8">
    <source>
        <dbReference type="EMBL" id="KAL3773976.1"/>
    </source>
</evidence>
<feature type="transmembrane region" description="Helical" evidence="6">
    <location>
        <begin position="403"/>
        <end position="424"/>
    </location>
</feature>
<dbReference type="EMBL" id="JABMIG020000626">
    <property type="protein sequence ID" value="KAL3773976.1"/>
    <property type="molecule type" value="Genomic_DNA"/>
</dbReference>
<evidence type="ECO:0000256" key="4">
    <source>
        <dbReference type="ARBA" id="ARBA00022989"/>
    </source>
</evidence>
<keyword evidence="2" id="KW-0813">Transport</keyword>
<organism evidence="8 9">
    <name type="scientific">Cyclotella cryptica</name>
    <dbReference type="NCBI Taxonomy" id="29204"/>
    <lineage>
        <taxon>Eukaryota</taxon>
        <taxon>Sar</taxon>
        <taxon>Stramenopiles</taxon>
        <taxon>Ochrophyta</taxon>
        <taxon>Bacillariophyta</taxon>
        <taxon>Coscinodiscophyceae</taxon>
        <taxon>Thalassiosirophycidae</taxon>
        <taxon>Stephanodiscales</taxon>
        <taxon>Stephanodiscaceae</taxon>
        <taxon>Cyclotella</taxon>
    </lineage>
</organism>
<comment type="caution">
    <text evidence="8">The sequence shown here is derived from an EMBL/GenBank/DDBJ whole genome shotgun (WGS) entry which is preliminary data.</text>
</comment>
<keyword evidence="3 6" id="KW-0812">Transmembrane</keyword>
<protein>
    <recommendedName>
        <fullName evidence="7">ABC-2 type transporter transmembrane domain-containing protein</fullName>
    </recommendedName>
</protein>
<evidence type="ECO:0000256" key="2">
    <source>
        <dbReference type="ARBA" id="ARBA00022448"/>
    </source>
</evidence>
<keyword evidence="5 6" id="KW-0472">Membrane</keyword>
<feature type="transmembrane region" description="Helical" evidence="6">
    <location>
        <begin position="178"/>
        <end position="199"/>
    </location>
</feature>
<feature type="transmembrane region" description="Helical" evidence="6">
    <location>
        <begin position="294"/>
        <end position="317"/>
    </location>
</feature>
<dbReference type="PANTHER" id="PTHR48041:SF139">
    <property type="entry name" value="PROTEIN SCARLET"/>
    <property type="match status" value="1"/>
</dbReference>
<dbReference type="InterPro" id="IPR050352">
    <property type="entry name" value="ABCG_transporters"/>
</dbReference>
<feature type="transmembrane region" description="Helical" evidence="6">
    <location>
        <begin position="270"/>
        <end position="288"/>
    </location>
</feature>
<accession>A0ABD3NH57</accession>
<dbReference type="Proteomes" id="UP001516023">
    <property type="component" value="Unassembled WGS sequence"/>
</dbReference>
<evidence type="ECO:0000259" key="7">
    <source>
        <dbReference type="Pfam" id="PF01061"/>
    </source>
</evidence>
<evidence type="ECO:0000256" key="5">
    <source>
        <dbReference type="ARBA" id="ARBA00023136"/>
    </source>
</evidence>
<evidence type="ECO:0000313" key="9">
    <source>
        <dbReference type="Proteomes" id="UP001516023"/>
    </source>
</evidence>
<evidence type="ECO:0000256" key="6">
    <source>
        <dbReference type="SAM" id="Phobius"/>
    </source>
</evidence>
<keyword evidence="4 6" id="KW-1133">Transmembrane helix</keyword>
<reference evidence="8 9" key="1">
    <citation type="journal article" date="2020" name="G3 (Bethesda)">
        <title>Improved Reference Genome for Cyclotella cryptica CCMP332, a Model for Cell Wall Morphogenesis, Salinity Adaptation, and Lipid Production in Diatoms (Bacillariophyta).</title>
        <authorList>
            <person name="Roberts W.R."/>
            <person name="Downey K.M."/>
            <person name="Ruck E.C."/>
            <person name="Traller J.C."/>
            <person name="Alverson A.J."/>
        </authorList>
    </citation>
    <scope>NUCLEOTIDE SEQUENCE [LARGE SCALE GENOMIC DNA]</scope>
    <source>
        <strain evidence="8 9">CCMP332</strain>
    </source>
</reference>
<gene>
    <name evidence="8" type="ORF">HJC23_009659</name>
</gene>
<dbReference type="Pfam" id="PF01061">
    <property type="entry name" value="ABC2_membrane"/>
    <property type="match status" value="1"/>
</dbReference>
<sequence>MAIELRDVVALMLSPFLPSHHHPNRTNIWIRLSLCPAGDQCTEENSSRRLFCPIYNSPAIIRSLQFVLTDSILLNRGIVMYQGTVDACPEYFAQHNYPVPKNYNPADWIMTIAQKYSQEQLLSENFSAPPEDDALVIPLGVGGMISVTTEWKHVTFGTEVRLLFRRELTHNLRNRAGVGARFALTTFVSLLAGSIFLMLEVAMTLIVILGGMVGVLRISFGIVHYWLYWFIKFALSYRHLSRGEAGLLREYSTNHYGVAAYFISKLSIEALVTCLQVLEILLIVYFMVDLQAPFYKFFAIEYALAMSSTATAVLVGCSVEDPKIAIEFMPVLFMPQILFAGLFVRTELIPVWLSWAQYLCALMYAVRLALLAEFSDCANDSTLVPNSCKSLLEANEVVESDKALYWGVLWGLFVVFRLSGLAVLRKKAKKFY</sequence>
<dbReference type="GO" id="GO:0016020">
    <property type="term" value="C:membrane"/>
    <property type="evidence" value="ECO:0007669"/>
    <property type="project" value="UniProtKB-SubCell"/>
</dbReference>
<evidence type="ECO:0000256" key="3">
    <source>
        <dbReference type="ARBA" id="ARBA00022692"/>
    </source>
</evidence>
<evidence type="ECO:0000256" key="1">
    <source>
        <dbReference type="ARBA" id="ARBA00004141"/>
    </source>
</evidence>
<comment type="subcellular location">
    <subcellularLocation>
        <location evidence="1">Membrane</location>
        <topology evidence="1">Multi-pass membrane protein</topology>
    </subcellularLocation>
</comment>
<feature type="transmembrane region" description="Helical" evidence="6">
    <location>
        <begin position="324"/>
        <end position="344"/>
    </location>
</feature>
<dbReference type="InterPro" id="IPR013525">
    <property type="entry name" value="ABC2_TM"/>
</dbReference>